<protein>
    <recommendedName>
        <fullName evidence="5">TRP C-terminal domain-containing protein</fullName>
    </recommendedName>
</protein>
<dbReference type="Proteomes" id="UP000039865">
    <property type="component" value="Unassembled WGS sequence"/>
</dbReference>
<feature type="compositionally biased region" description="Polar residues" evidence="1">
    <location>
        <begin position="319"/>
        <end position="332"/>
    </location>
</feature>
<feature type="transmembrane region" description="Helical" evidence="2">
    <location>
        <begin position="676"/>
        <end position="697"/>
    </location>
</feature>
<evidence type="ECO:0000313" key="3">
    <source>
        <dbReference type="EMBL" id="CDW90296.1"/>
    </source>
</evidence>
<feature type="transmembrane region" description="Helical" evidence="2">
    <location>
        <begin position="443"/>
        <end position="466"/>
    </location>
</feature>
<feature type="transmembrane region" description="Helical" evidence="2">
    <location>
        <begin position="412"/>
        <end position="431"/>
    </location>
</feature>
<feature type="transmembrane region" description="Helical" evidence="2">
    <location>
        <begin position="498"/>
        <end position="514"/>
    </location>
</feature>
<evidence type="ECO:0000256" key="2">
    <source>
        <dbReference type="SAM" id="Phobius"/>
    </source>
</evidence>
<name>A0A078B7U7_STYLE</name>
<evidence type="ECO:0000256" key="1">
    <source>
        <dbReference type="SAM" id="MobiDB-lite"/>
    </source>
</evidence>
<feature type="region of interest" description="Disordered" evidence="1">
    <location>
        <begin position="796"/>
        <end position="874"/>
    </location>
</feature>
<feature type="compositionally biased region" description="Basic and acidic residues" evidence="1">
    <location>
        <begin position="831"/>
        <end position="840"/>
    </location>
</feature>
<feature type="transmembrane region" description="Helical" evidence="2">
    <location>
        <begin position="535"/>
        <end position="559"/>
    </location>
</feature>
<reference evidence="3 4" key="1">
    <citation type="submission" date="2014-06" db="EMBL/GenBank/DDBJ databases">
        <authorList>
            <person name="Swart Estienne"/>
        </authorList>
    </citation>
    <scope>NUCLEOTIDE SEQUENCE [LARGE SCALE GENOMIC DNA]</scope>
    <source>
        <strain evidence="3 4">130c</strain>
    </source>
</reference>
<keyword evidence="2" id="KW-0472">Membrane</keyword>
<dbReference type="AlphaFoldDB" id="A0A078B7U7"/>
<proteinExistence type="predicted"/>
<organism evidence="3 4">
    <name type="scientific">Stylonychia lemnae</name>
    <name type="common">Ciliate</name>
    <dbReference type="NCBI Taxonomy" id="5949"/>
    <lineage>
        <taxon>Eukaryota</taxon>
        <taxon>Sar</taxon>
        <taxon>Alveolata</taxon>
        <taxon>Ciliophora</taxon>
        <taxon>Intramacronucleata</taxon>
        <taxon>Spirotrichea</taxon>
        <taxon>Stichotrichia</taxon>
        <taxon>Sporadotrichida</taxon>
        <taxon>Oxytrichidae</taxon>
        <taxon>Stylonychinae</taxon>
        <taxon>Stylonychia</taxon>
    </lineage>
</organism>
<evidence type="ECO:0000313" key="4">
    <source>
        <dbReference type="Proteomes" id="UP000039865"/>
    </source>
</evidence>
<sequence>MGRSSMGISPFSSDNPNCTFWYNAFFANNGTNFTLNNSYIFTFTNTAGGSIGIKPTDSADQLGIKYQFTYTGYLTPTNYKSITVQLTFGSWCYRSSIIIRPNPVLKQTFDIEGPPNQIIYQNISWTQANTTCQNVSYQLTVKNTTNPLLNTTISNMILFSADNSYLYIPVYKLNMIGIYEVKIQDLLSGRQTSVVFDKSLEFDYPPLCKFNLLSKIYWYLKVGTKFTYQIPDAIDPDDDSYKIKVSLGQTSLFSTSSSSEITIQPKTLNIGSYTVGIELMDLNSIPKSKKYSLTIEVYDEIQIQESDMLSSDSNKHQSNDSGNSTVEEQQQLSNDLEQLENEINQSSELTSSSSNSTFSQQRAYETIINFYKLLKKKKMSGSVFPSLEKVSSSGEVTAMKLMEGTTKQASSVLMGSLGFNVILQIVLGFSMKKLWMLINTLQILVHIPMLQIPMPANAILCFQALIDISNLQVIPKEQIKSYAGSIYDTSTDKVDERYSFFLIVGVVLLIKLISKKMPACRKAYEFLKSRLFFSALLRPILKGYLKFCIASFIAIKSFMSGSQDILESIISAIMAIALILCPFVFVRFLKVYKRQLNSENFKQKFGTLYMNLDTKSFISLLNLLSYLLRRLIMAISIVYLNDYPGFQAMTQVLISQGVLIYFVYAKPFTELQQNIFEFYNEISLLVIGYFLLPLSTLELTPQFRENTGWAIIAICMTNLTVNYMSLVFSIFTAVYGMIKKFKSKCKNQQRIAELTDTDDNRSQLYESSKIDLLDIDRTFEGTSEQENTAIAKINMKSMHKKNKSFDQKIKAKKKKPKTQPAQSQIYQISKQDNKNKENKQNKSKSVRTKYEKDKKLQTKQKYTFNGKGQTSKMNQWDIFDNDKYGLRKLSPNDN</sequence>
<dbReference type="EMBL" id="CCKQ01018341">
    <property type="protein sequence ID" value="CDW90296.1"/>
    <property type="molecule type" value="Genomic_DNA"/>
</dbReference>
<keyword evidence="2" id="KW-0812">Transmembrane</keyword>
<keyword evidence="2" id="KW-1133">Transmembrane helix</keyword>
<keyword evidence="4" id="KW-1185">Reference proteome</keyword>
<feature type="compositionally biased region" description="Polar residues" evidence="1">
    <location>
        <begin position="859"/>
        <end position="874"/>
    </location>
</feature>
<accession>A0A078B7U7</accession>
<feature type="transmembrane region" description="Helical" evidence="2">
    <location>
        <begin position="565"/>
        <end position="586"/>
    </location>
</feature>
<feature type="compositionally biased region" description="Polar residues" evidence="1">
    <location>
        <begin position="819"/>
        <end position="828"/>
    </location>
</feature>
<feature type="region of interest" description="Disordered" evidence="1">
    <location>
        <begin position="308"/>
        <end position="332"/>
    </location>
</feature>
<dbReference type="InParanoid" id="A0A078B7U7"/>
<feature type="transmembrane region" description="Helical" evidence="2">
    <location>
        <begin position="646"/>
        <end position="664"/>
    </location>
</feature>
<evidence type="ECO:0008006" key="5">
    <source>
        <dbReference type="Google" id="ProtNLM"/>
    </source>
</evidence>
<feature type="transmembrane region" description="Helical" evidence="2">
    <location>
        <begin position="709"/>
        <end position="738"/>
    </location>
</feature>
<feature type="transmembrane region" description="Helical" evidence="2">
    <location>
        <begin position="620"/>
        <end position="640"/>
    </location>
</feature>
<gene>
    <name evidence="3" type="primary">Contig4102.g4390</name>
    <name evidence="3" type="ORF">STYLEM_19438</name>
</gene>